<keyword evidence="1" id="KW-0812">Transmembrane</keyword>
<protein>
    <submittedName>
        <fullName evidence="2">Uncharacterized protein</fullName>
    </submittedName>
</protein>
<feature type="transmembrane region" description="Helical" evidence="1">
    <location>
        <begin position="122"/>
        <end position="142"/>
    </location>
</feature>
<feature type="transmembrane region" description="Helical" evidence="1">
    <location>
        <begin position="15"/>
        <end position="33"/>
    </location>
</feature>
<proteinExistence type="predicted"/>
<keyword evidence="3" id="KW-1185">Reference proteome</keyword>
<evidence type="ECO:0000256" key="1">
    <source>
        <dbReference type="SAM" id="Phobius"/>
    </source>
</evidence>
<dbReference type="EMBL" id="SIXF01000025">
    <property type="protein sequence ID" value="TBO40279.1"/>
    <property type="molecule type" value="Genomic_DNA"/>
</dbReference>
<gene>
    <name evidence="2" type="ORF">EYS08_19485</name>
</gene>
<dbReference type="OrthoDB" id="794873at2"/>
<dbReference type="RefSeq" id="WP_131031686.1">
    <property type="nucleotide sequence ID" value="NZ_SIXF01000025.1"/>
</dbReference>
<evidence type="ECO:0000313" key="2">
    <source>
        <dbReference type="EMBL" id="TBO40279.1"/>
    </source>
</evidence>
<keyword evidence="1" id="KW-0472">Membrane</keyword>
<comment type="caution">
    <text evidence="2">The sequence shown here is derived from an EMBL/GenBank/DDBJ whole genome shotgun (WGS) entry which is preliminary data.</text>
</comment>
<sequence>MAQDKINLSGLNQAIFKKILIGLTLLFCFIIFLDSNFSPVKSNTEFIVDFEGYRSKNGKERIFSVQTPHEKYRIPPILFNEINEKDSLLICRSKITGIILYYGLRKSDVIIVCKTRFFKDDFLGLVTSTLGVLLAIILYFNNKLAQNVTLQGILVFLIIISLVFLRNYFGGNYLWEF</sequence>
<dbReference type="Proteomes" id="UP000291819">
    <property type="component" value="Unassembled WGS sequence"/>
</dbReference>
<organism evidence="2 3">
    <name type="scientific">Pedobacter kyonggii</name>
    <dbReference type="NCBI Taxonomy" id="1926871"/>
    <lineage>
        <taxon>Bacteria</taxon>
        <taxon>Pseudomonadati</taxon>
        <taxon>Bacteroidota</taxon>
        <taxon>Sphingobacteriia</taxon>
        <taxon>Sphingobacteriales</taxon>
        <taxon>Sphingobacteriaceae</taxon>
        <taxon>Pedobacter</taxon>
    </lineage>
</organism>
<evidence type="ECO:0000313" key="3">
    <source>
        <dbReference type="Proteomes" id="UP000291819"/>
    </source>
</evidence>
<feature type="transmembrane region" description="Helical" evidence="1">
    <location>
        <begin position="148"/>
        <end position="169"/>
    </location>
</feature>
<keyword evidence="1" id="KW-1133">Transmembrane helix</keyword>
<accession>A0A4V2JGE9</accession>
<dbReference type="AlphaFoldDB" id="A0A4V2JGE9"/>
<reference evidence="2 3" key="1">
    <citation type="submission" date="2019-02" db="EMBL/GenBank/DDBJ databases">
        <title>Pedobacter kyonggii whole genome sequence analysis.</title>
        <authorList>
            <person name="Dahal R.H."/>
        </authorList>
    </citation>
    <scope>NUCLEOTIDE SEQUENCE [LARGE SCALE GENOMIC DNA]</scope>
    <source>
        <strain evidence="2 3">K-4-11-1</strain>
    </source>
</reference>
<name>A0A4V2JGE9_9SPHI</name>